<name>A0A0S4QGD0_9ACTN</name>
<keyword evidence="7" id="KW-0472">Membrane</keyword>
<evidence type="ECO:0000256" key="4">
    <source>
        <dbReference type="ARBA" id="ARBA00022475"/>
    </source>
</evidence>
<dbReference type="Pfam" id="PF00005">
    <property type="entry name" value="ABC_tran"/>
    <property type="match status" value="1"/>
</dbReference>
<dbReference type="InterPro" id="IPR027417">
    <property type="entry name" value="P-loop_NTPase"/>
</dbReference>
<dbReference type="GO" id="GO:0005886">
    <property type="term" value="C:plasma membrane"/>
    <property type="evidence" value="ECO:0007669"/>
    <property type="project" value="UniProtKB-SubCell"/>
</dbReference>
<dbReference type="GO" id="GO:0016887">
    <property type="term" value="F:ATP hydrolysis activity"/>
    <property type="evidence" value="ECO:0007669"/>
    <property type="project" value="InterPro"/>
</dbReference>
<comment type="subcellular location">
    <subcellularLocation>
        <location evidence="1">Cell membrane</location>
        <topology evidence="1">Peripheral membrane protein</topology>
    </subcellularLocation>
</comment>
<dbReference type="FunFam" id="3.40.50.300:FF:000016">
    <property type="entry name" value="Oligopeptide ABC transporter ATP-binding component"/>
    <property type="match status" value="1"/>
</dbReference>
<evidence type="ECO:0000259" key="9">
    <source>
        <dbReference type="PROSITE" id="PS50893"/>
    </source>
</evidence>
<dbReference type="InterPro" id="IPR003593">
    <property type="entry name" value="AAA+_ATPase"/>
</dbReference>
<evidence type="ECO:0000256" key="8">
    <source>
        <dbReference type="SAM" id="MobiDB-lite"/>
    </source>
</evidence>
<evidence type="ECO:0000256" key="7">
    <source>
        <dbReference type="ARBA" id="ARBA00023136"/>
    </source>
</evidence>
<dbReference type="InterPro" id="IPR013563">
    <property type="entry name" value="Oligopep_ABC_C"/>
</dbReference>
<evidence type="ECO:0000256" key="6">
    <source>
        <dbReference type="ARBA" id="ARBA00022840"/>
    </source>
</evidence>
<feature type="domain" description="ABC transporter" evidence="9">
    <location>
        <begin position="37"/>
        <end position="286"/>
    </location>
</feature>
<dbReference type="PANTHER" id="PTHR43297">
    <property type="entry name" value="OLIGOPEPTIDE TRANSPORT ATP-BINDING PROTEIN APPD"/>
    <property type="match status" value="1"/>
</dbReference>
<dbReference type="SMART" id="SM00382">
    <property type="entry name" value="AAA"/>
    <property type="match status" value="1"/>
</dbReference>
<dbReference type="PANTHER" id="PTHR43297:SF2">
    <property type="entry name" value="DIPEPTIDE TRANSPORT ATP-BINDING PROTEIN DPPD"/>
    <property type="match status" value="1"/>
</dbReference>
<evidence type="ECO:0000313" key="11">
    <source>
        <dbReference type="Proteomes" id="UP000198802"/>
    </source>
</evidence>
<keyword evidence="5" id="KW-0547">Nucleotide-binding</keyword>
<sequence length="367" mass="39305">MSIESVKSAPQATSAEPTGSAEPTNSTEPTGSAGPVLQVRNLRAYIGTPRGVVRAVDDVSLDLDHGQALGVVGESGSGKSVMARAIMGLMPGRSACSGEVLFQGRDLLSLPRRQRAEIWGKQIAMVFQDPGRSLNPVVRVERQLTEGMRRHLGVSRTEAHTRALDLLREVGVPDPERRLRNYPHELSGGMRQRVMIATALACEPTLLIADEPTTALDVTVQRQILDLLRRVQRSHGMSMILISHDLAIVAGRTDRTAVMYAGRLAEAGSTGEVFGAPRHRYTHALLEATPTLTHERHSPMRLITGSLPDPTDPPAGCRFAPRCAHADAACSEPGPTMASVGADHQVACLRPAQTGTENLTGGELVGR</sequence>
<comment type="similarity">
    <text evidence="2">Belongs to the ABC transporter superfamily.</text>
</comment>
<dbReference type="RefSeq" id="WP_226930877.1">
    <property type="nucleotide sequence ID" value="NZ_FAOZ01000003.1"/>
</dbReference>
<evidence type="ECO:0000313" key="10">
    <source>
        <dbReference type="EMBL" id="CUU54592.1"/>
    </source>
</evidence>
<dbReference type="InterPro" id="IPR050388">
    <property type="entry name" value="ABC_Ni/Peptide_Import"/>
</dbReference>
<keyword evidence="11" id="KW-1185">Reference proteome</keyword>
<evidence type="ECO:0000256" key="5">
    <source>
        <dbReference type="ARBA" id="ARBA00022741"/>
    </source>
</evidence>
<feature type="compositionally biased region" description="Polar residues" evidence="8">
    <location>
        <begin position="8"/>
        <end position="30"/>
    </location>
</feature>
<dbReference type="EMBL" id="FAOZ01000003">
    <property type="protein sequence ID" value="CUU54592.1"/>
    <property type="molecule type" value="Genomic_DNA"/>
</dbReference>
<accession>A0A0S4QGD0</accession>
<evidence type="ECO:0000256" key="2">
    <source>
        <dbReference type="ARBA" id="ARBA00005417"/>
    </source>
</evidence>
<dbReference type="GO" id="GO:0015833">
    <property type="term" value="P:peptide transport"/>
    <property type="evidence" value="ECO:0007669"/>
    <property type="project" value="InterPro"/>
</dbReference>
<gene>
    <name evidence="10" type="ORF">Ga0074812_10382</name>
</gene>
<keyword evidence="3" id="KW-0813">Transport</keyword>
<dbReference type="PROSITE" id="PS50893">
    <property type="entry name" value="ABC_TRANSPORTER_2"/>
    <property type="match status" value="1"/>
</dbReference>
<proteinExistence type="inferred from homology"/>
<organism evidence="10 11">
    <name type="scientific">Parafrankia irregularis</name>
    <dbReference type="NCBI Taxonomy" id="795642"/>
    <lineage>
        <taxon>Bacteria</taxon>
        <taxon>Bacillati</taxon>
        <taxon>Actinomycetota</taxon>
        <taxon>Actinomycetes</taxon>
        <taxon>Frankiales</taxon>
        <taxon>Frankiaceae</taxon>
        <taxon>Parafrankia</taxon>
    </lineage>
</organism>
<dbReference type="InterPro" id="IPR003439">
    <property type="entry name" value="ABC_transporter-like_ATP-bd"/>
</dbReference>
<dbReference type="AlphaFoldDB" id="A0A0S4QGD0"/>
<dbReference type="SUPFAM" id="SSF52540">
    <property type="entry name" value="P-loop containing nucleoside triphosphate hydrolases"/>
    <property type="match status" value="1"/>
</dbReference>
<dbReference type="NCBIfam" id="TIGR01727">
    <property type="entry name" value="oligo_HPY"/>
    <property type="match status" value="1"/>
</dbReference>
<dbReference type="PROSITE" id="PS00211">
    <property type="entry name" value="ABC_TRANSPORTER_1"/>
    <property type="match status" value="1"/>
</dbReference>
<protein>
    <submittedName>
        <fullName evidence="10">Peptide/nickel transport system ATP-binding protein</fullName>
    </submittedName>
</protein>
<dbReference type="GO" id="GO:0005524">
    <property type="term" value="F:ATP binding"/>
    <property type="evidence" value="ECO:0007669"/>
    <property type="project" value="UniProtKB-KW"/>
</dbReference>
<dbReference type="InterPro" id="IPR017871">
    <property type="entry name" value="ABC_transporter-like_CS"/>
</dbReference>
<keyword evidence="4" id="KW-1003">Cell membrane</keyword>
<dbReference type="Pfam" id="PF08352">
    <property type="entry name" value="oligo_HPY"/>
    <property type="match status" value="1"/>
</dbReference>
<feature type="region of interest" description="Disordered" evidence="8">
    <location>
        <begin position="1"/>
        <end position="34"/>
    </location>
</feature>
<reference evidence="11" key="1">
    <citation type="submission" date="2015-11" db="EMBL/GenBank/DDBJ databases">
        <authorList>
            <person name="Varghese N."/>
        </authorList>
    </citation>
    <scope>NUCLEOTIDE SEQUENCE [LARGE SCALE GENOMIC DNA]</scope>
    <source>
        <strain evidence="11">DSM 45899</strain>
    </source>
</reference>
<keyword evidence="6 10" id="KW-0067">ATP-binding</keyword>
<dbReference type="Proteomes" id="UP000198802">
    <property type="component" value="Unassembled WGS sequence"/>
</dbReference>
<evidence type="ECO:0000256" key="1">
    <source>
        <dbReference type="ARBA" id="ARBA00004202"/>
    </source>
</evidence>
<dbReference type="CDD" id="cd03257">
    <property type="entry name" value="ABC_NikE_OppD_transporters"/>
    <property type="match status" value="1"/>
</dbReference>
<dbReference type="Gene3D" id="3.40.50.300">
    <property type="entry name" value="P-loop containing nucleotide triphosphate hydrolases"/>
    <property type="match status" value="1"/>
</dbReference>
<evidence type="ECO:0000256" key="3">
    <source>
        <dbReference type="ARBA" id="ARBA00022448"/>
    </source>
</evidence>